<keyword evidence="7" id="KW-1185">Reference proteome</keyword>
<dbReference type="SUPFAM" id="SSF64263">
    <property type="entry name" value="Prokaryotic ribosomal protein L17"/>
    <property type="match status" value="1"/>
</dbReference>
<reference evidence="7" key="1">
    <citation type="submission" date="2016-12" db="EMBL/GenBank/DDBJ databases">
        <authorList>
            <person name="Varghese N."/>
            <person name="Submissions S."/>
        </authorList>
    </citation>
    <scope>NUCLEOTIDE SEQUENCE [LARGE SCALE GENOMIC DNA]</scope>
    <source>
        <strain evidence="7">DSM 11544</strain>
    </source>
</reference>
<dbReference type="RefSeq" id="WP_072771043.1">
    <property type="nucleotide sequence ID" value="NZ_FRDN01000003.1"/>
</dbReference>
<comment type="similarity">
    <text evidence="1 4 5">Belongs to the bacterial ribosomal protein bL17 family.</text>
</comment>
<dbReference type="Pfam" id="PF01196">
    <property type="entry name" value="Ribosomal_L17"/>
    <property type="match status" value="1"/>
</dbReference>
<dbReference type="InterPro" id="IPR000456">
    <property type="entry name" value="Ribosomal_bL17"/>
</dbReference>
<evidence type="ECO:0000256" key="4">
    <source>
        <dbReference type="HAMAP-Rule" id="MF_01368"/>
    </source>
</evidence>
<dbReference type="GO" id="GO:0022625">
    <property type="term" value="C:cytosolic large ribosomal subunit"/>
    <property type="evidence" value="ECO:0007669"/>
    <property type="project" value="TreeGrafter"/>
</dbReference>
<keyword evidence="2 4" id="KW-0689">Ribosomal protein</keyword>
<dbReference type="HAMAP" id="MF_01368">
    <property type="entry name" value="Ribosomal_bL17"/>
    <property type="match status" value="1"/>
</dbReference>
<dbReference type="NCBIfam" id="TIGR00059">
    <property type="entry name" value="L17"/>
    <property type="match status" value="1"/>
</dbReference>
<dbReference type="EMBL" id="FRDN01000003">
    <property type="protein sequence ID" value="SHN52512.1"/>
    <property type="molecule type" value="Genomic_DNA"/>
</dbReference>
<organism evidence="6 7">
    <name type="scientific">Desulfitobacterium chlororespirans DSM 11544</name>
    <dbReference type="NCBI Taxonomy" id="1121395"/>
    <lineage>
        <taxon>Bacteria</taxon>
        <taxon>Bacillati</taxon>
        <taxon>Bacillota</taxon>
        <taxon>Clostridia</taxon>
        <taxon>Eubacteriales</taxon>
        <taxon>Desulfitobacteriaceae</taxon>
        <taxon>Desulfitobacterium</taxon>
    </lineage>
</organism>
<gene>
    <name evidence="4" type="primary">rplQ</name>
    <name evidence="6" type="ORF">SAMN02745215_00414</name>
</gene>
<sequence length="112" mass="12554">MAYRKLGRNTGHRGSMLRNLATSLLKHERIQTTEARAKEVNAIAEKMITLGKQGDLAARRNALSYLLEEDVVTKLFTEIAPKYAERQGGYTRIIKVGPRRGDAAEMVLIELV</sequence>
<dbReference type="Proteomes" id="UP000184010">
    <property type="component" value="Unassembled WGS sequence"/>
</dbReference>
<accession>A0A1M7S2M8</accession>
<dbReference type="PANTHER" id="PTHR14413:SF16">
    <property type="entry name" value="LARGE RIBOSOMAL SUBUNIT PROTEIN BL17M"/>
    <property type="match status" value="1"/>
</dbReference>
<dbReference type="STRING" id="1121395.SAMN02745215_00414"/>
<dbReference type="GO" id="GO:0006412">
    <property type="term" value="P:translation"/>
    <property type="evidence" value="ECO:0007669"/>
    <property type="project" value="UniProtKB-UniRule"/>
</dbReference>
<comment type="subunit">
    <text evidence="4">Part of the 50S ribosomal subunit. Contacts protein L32.</text>
</comment>
<dbReference type="Gene3D" id="3.90.1030.10">
    <property type="entry name" value="Ribosomal protein L17"/>
    <property type="match status" value="1"/>
</dbReference>
<dbReference type="InterPro" id="IPR036373">
    <property type="entry name" value="Ribosomal_bL17_sf"/>
</dbReference>
<dbReference type="PANTHER" id="PTHR14413">
    <property type="entry name" value="RIBOSOMAL PROTEIN L17"/>
    <property type="match status" value="1"/>
</dbReference>
<evidence type="ECO:0000256" key="2">
    <source>
        <dbReference type="ARBA" id="ARBA00022980"/>
    </source>
</evidence>
<evidence type="ECO:0000313" key="7">
    <source>
        <dbReference type="Proteomes" id="UP000184010"/>
    </source>
</evidence>
<dbReference type="AlphaFoldDB" id="A0A1M7S2M8"/>
<dbReference type="FunFam" id="3.90.1030.10:FF:000001">
    <property type="entry name" value="50S ribosomal protein L17"/>
    <property type="match status" value="1"/>
</dbReference>
<dbReference type="InterPro" id="IPR047859">
    <property type="entry name" value="Ribosomal_bL17_CS"/>
</dbReference>
<evidence type="ECO:0000313" key="6">
    <source>
        <dbReference type="EMBL" id="SHN52512.1"/>
    </source>
</evidence>
<keyword evidence="3 4" id="KW-0687">Ribonucleoprotein</keyword>
<evidence type="ECO:0000256" key="5">
    <source>
        <dbReference type="RuleBase" id="RU000660"/>
    </source>
</evidence>
<dbReference type="GO" id="GO:0003735">
    <property type="term" value="F:structural constituent of ribosome"/>
    <property type="evidence" value="ECO:0007669"/>
    <property type="project" value="InterPro"/>
</dbReference>
<dbReference type="PROSITE" id="PS01167">
    <property type="entry name" value="RIBOSOMAL_L17"/>
    <property type="match status" value="1"/>
</dbReference>
<proteinExistence type="inferred from homology"/>
<protein>
    <recommendedName>
        <fullName evidence="4">Large ribosomal subunit protein bL17</fullName>
    </recommendedName>
</protein>
<evidence type="ECO:0000256" key="1">
    <source>
        <dbReference type="ARBA" id="ARBA00008777"/>
    </source>
</evidence>
<evidence type="ECO:0000256" key="3">
    <source>
        <dbReference type="ARBA" id="ARBA00023274"/>
    </source>
</evidence>
<name>A0A1M7S2M8_9FIRM</name>